<dbReference type="AlphaFoldDB" id="A0A4R2E587"/>
<proteinExistence type="predicted"/>
<dbReference type="Pfam" id="PF19775">
    <property type="entry name" value="DUF6261"/>
    <property type="match status" value="1"/>
</dbReference>
<evidence type="ECO:0000313" key="2">
    <source>
        <dbReference type="Proteomes" id="UP000294830"/>
    </source>
</evidence>
<dbReference type="InterPro" id="IPR046228">
    <property type="entry name" value="DUF6261"/>
</dbReference>
<protein>
    <submittedName>
        <fullName evidence="1">Uncharacterized protein</fullName>
    </submittedName>
</protein>
<accession>A0A4R2E587</accession>
<sequence length="255" mass="27898">MNKIKGSYLKNLRVDEQIGVLKQIISVLKSFNVSTLELEAELARLESTTKQFEVSTSTLSEKEKTAEMVAADGEVDGFLGSFKGYLKSLSRNPKPELHVPARRLISIIEQQGWDVEDMSYEAESSVISKLNTIFTTDADAISSLKALNAEVFWSDVMVAEAKFLNIQKVRVVATSEKAGVISPITAGKDAREACYALLKKVDAFAVVSAKPEYAAIISQINEIIDAKRAQLFARTTKAENARKKAAAKNDSESAS</sequence>
<dbReference type="EMBL" id="SLWB01000016">
    <property type="protein sequence ID" value="TCN63083.1"/>
    <property type="molecule type" value="Genomic_DNA"/>
</dbReference>
<reference evidence="1 2" key="1">
    <citation type="submission" date="2019-03" db="EMBL/GenBank/DDBJ databases">
        <title>Genomic Encyclopedia of Archaeal and Bacterial Type Strains, Phase II (KMG-II): from individual species to whole genera.</title>
        <authorList>
            <person name="Goeker M."/>
        </authorList>
    </citation>
    <scope>NUCLEOTIDE SEQUENCE [LARGE SCALE GENOMIC DNA]</scope>
    <source>
        <strain evidence="1 2">RL-C</strain>
    </source>
</reference>
<dbReference type="Proteomes" id="UP000294830">
    <property type="component" value="Unassembled WGS sequence"/>
</dbReference>
<name>A0A4R2E587_9BACT</name>
<keyword evidence="2" id="KW-1185">Reference proteome</keyword>
<gene>
    <name evidence="1" type="ORF">CLV25_11661</name>
</gene>
<organism evidence="1 2">
    <name type="scientific">Acetobacteroides hydrogenigenes</name>
    <dbReference type="NCBI Taxonomy" id="979970"/>
    <lineage>
        <taxon>Bacteria</taxon>
        <taxon>Pseudomonadati</taxon>
        <taxon>Bacteroidota</taxon>
        <taxon>Bacteroidia</taxon>
        <taxon>Bacteroidales</taxon>
        <taxon>Rikenellaceae</taxon>
        <taxon>Acetobacteroides</taxon>
    </lineage>
</organism>
<evidence type="ECO:0000313" key="1">
    <source>
        <dbReference type="EMBL" id="TCN63083.1"/>
    </source>
</evidence>
<dbReference type="OrthoDB" id="1115936at2"/>
<comment type="caution">
    <text evidence="1">The sequence shown here is derived from an EMBL/GenBank/DDBJ whole genome shotgun (WGS) entry which is preliminary data.</text>
</comment>
<dbReference type="RefSeq" id="WP_131840248.1">
    <property type="nucleotide sequence ID" value="NZ_SLWB01000016.1"/>
</dbReference>